<sequence>MKTVVLMWNPTISSFHEEDLRKCIQVLDSYNEGDCPNEYLDLNWSIWDHEQVKDGDRFFMVKVGEGKTGIVMAGTIQSNPYKDKDWSGKDREVYYADLFCECIVDIETAPYISTQELKEAMPEFDWTGGHSGRVIEDCTAFKLEKMWAEYVYKYYNVLDSQRASRAFTAGYIPDRLEEYLSKVTEGTCEICGYNYKKIWGEDCEQNNHFVRFIPRRTDQKCKNGDNVWKHFHCICPNCSQLPYKAIGEKLGEKDFFDDELWIV</sequence>
<dbReference type="Proteomes" id="UP001465717">
    <property type="component" value="Unassembled WGS sequence"/>
</dbReference>
<name>A0ABV1FXM8_9BACT</name>
<evidence type="ECO:0000313" key="2">
    <source>
        <dbReference type="Proteomes" id="UP001465717"/>
    </source>
</evidence>
<organism evidence="1 2">
    <name type="scientific">Segatella sinensis</name>
    <dbReference type="NCBI Taxonomy" id="3085167"/>
    <lineage>
        <taxon>Bacteria</taxon>
        <taxon>Pseudomonadati</taxon>
        <taxon>Bacteroidota</taxon>
        <taxon>Bacteroidia</taxon>
        <taxon>Bacteroidales</taxon>
        <taxon>Prevotellaceae</taxon>
        <taxon>Segatella</taxon>
    </lineage>
</organism>
<reference evidence="1 2" key="1">
    <citation type="submission" date="2024-04" db="EMBL/GenBank/DDBJ databases">
        <title>Human intestinal bacterial collection.</title>
        <authorList>
            <person name="Pauvert C."/>
            <person name="Hitch T.C.A."/>
            <person name="Clavel T."/>
        </authorList>
    </citation>
    <scope>NUCLEOTIDE SEQUENCE [LARGE SCALE GENOMIC DNA]</scope>
    <source>
        <strain evidence="1 2">CLA-AA-H174</strain>
    </source>
</reference>
<dbReference type="RefSeq" id="WP_349225963.1">
    <property type="nucleotide sequence ID" value="NZ_JBBNFG020000019.1"/>
</dbReference>
<protein>
    <submittedName>
        <fullName evidence="1">Uncharacterized protein</fullName>
    </submittedName>
</protein>
<dbReference type="EMBL" id="JBBNGE010000016">
    <property type="protein sequence ID" value="MEQ2507908.1"/>
    <property type="molecule type" value="Genomic_DNA"/>
</dbReference>
<accession>A0ABV1FXM8</accession>
<comment type="caution">
    <text evidence="1">The sequence shown here is derived from an EMBL/GenBank/DDBJ whole genome shotgun (WGS) entry which is preliminary data.</text>
</comment>
<keyword evidence="2" id="KW-1185">Reference proteome</keyword>
<gene>
    <name evidence="1" type="ORF">AAAT87_06370</name>
</gene>
<proteinExistence type="predicted"/>
<evidence type="ECO:0000313" key="1">
    <source>
        <dbReference type="EMBL" id="MEQ2507908.1"/>
    </source>
</evidence>